<organism evidence="12 13">
    <name type="scientific">Tetranychus urticae</name>
    <name type="common">Two-spotted spider mite</name>
    <dbReference type="NCBI Taxonomy" id="32264"/>
    <lineage>
        <taxon>Eukaryota</taxon>
        <taxon>Metazoa</taxon>
        <taxon>Ecdysozoa</taxon>
        <taxon>Arthropoda</taxon>
        <taxon>Chelicerata</taxon>
        <taxon>Arachnida</taxon>
        <taxon>Acari</taxon>
        <taxon>Acariformes</taxon>
        <taxon>Trombidiformes</taxon>
        <taxon>Prostigmata</taxon>
        <taxon>Eleutherengona</taxon>
        <taxon>Raphignathae</taxon>
        <taxon>Tetranychoidea</taxon>
        <taxon>Tetranychidae</taxon>
        <taxon>Tetranychus</taxon>
    </lineage>
</organism>
<dbReference type="GO" id="GO:0034626">
    <property type="term" value="P:fatty acid elongation, polyunsaturated fatty acid"/>
    <property type="evidence" value="ECO:0007669"/>
    <property type="project" value="TreeGrafter"/>
</dbReference>
<evidence type="ECO:0000256" key="6">
    <source>
        <dbReference type="ARBA" id="ARBA00022989"/>
    </source>
</evidence>
<evidence type="ECO:0000256" key="1">
    <source>
        <dbReference type="ARBA" id="ARBA00004141"/>
    </source>
</evidence>
<feature type="transmembrane region" description="Helical" evidence="10">
    <location>
        <begin position="211"/>
        <end position="232"/>
    </location>
</feature>
<feature type="transmembrane region" description="Helical" evidence="10">
    <location>
        <begin position="6"/>
        <end position="30"/>
    </location>
</feature>
<feature type="compositionally biased region" description="Low complexity" evidence="11">
    <location>
        <begin position="242"/>
        <end position="265"/>
    </location>
</feature>
<evidence type="ECO:0000256" key="4">
    <source>
        <dbReference type="ARBA" id="ARBA00022692"/>
    </source>
</evidence>
<dbReference type="GO" id="GO:0005789">
    <property type="term" value="C:endoplasmic reticulum membrane"/>
    <property type="evidence" value="ECO:0007669"/>
    <property type="project" value="TreeGrafter"/>
</dbReference>
<evidence type="ECO:0000256" key="10">
    <source>
        <dbReference type="RuleBase" id="RU361115"/>
    </source>
</evidence>
<feature type="transmembrane region" description="Helical" evidence="10">
    <location>
        <begin position="91"/>
        <end position="111"/>
    </location>
</feature>
<name>T1KD09_TETUR</name>
<dbReference type="EnsemblMetazoa" id="tetur09g01270.1">
    <property type="protein sequence ID" value="tetur09g01270.1"/>
    <property type="gene ID" value="tetur09g01270"/>
</dbReference>
<keyword evidence="7 10" id="KW-0443">Lipid metabolism</keyword>
<dbReference type="STRING" id="32264.T1KD09"/>
<dbReference type="AlphaFoldDB" id="T1KD09"/>
<feature type="transmembrane region" description="Helical" evidence="10">
    <location>
        <begin position="145"/>
        <end position="165"/>
    </location>
</feature>
<comment type="similarity">
    <text evidence="10">Belongs to the ELO family.</text>
</comment>
<evidence type="ECO:0000256" key="7">
    <source>
        <dbReference type="ARBA" id="ARBA00023098"/>
    </source>
</evidence>
<dbReference type="GO" id="GO:0009922">
    <property type="term" value="F:fatty acid elongase activity"/>
    <property type="evidence" value="ECO:0007669"/>
    <property type="project" value="UniProtKB-EC"/>
</dbReference>
<dbReference type="EMBL" id="CAEY01002007">
    <property type="status" value="NOT_ANNOTATED_CDS"/>
    <property type="molecule type" value="Genomic_DNA"/>
</dbReference>
<keyword evidence="13" id="KW-1185">Reference proteome</keyword>
<dbReference type="EC" id="2.3.1.199" evidence="10"/>
<reference evidence="13" key="1">
    <citation type="submission" date="2011-08" db="EMBL/GenBank/DDBJ databases">
        <authorList>
            <person name="Rombauts S."/>
        </authorList>
    </citation>
    <scope>NUCLEOTIDE SEQUENCE</scope>
    <source>
        <strain evidence="13">London</strain>
    </source>
</reference>
<evidence type="ECO:0000256" key="5">
    <source>
        <dbReference type="ARBA" id="ARBA00022832"/>
    </source>
</evidence>
<dbReference type="GO" id="GO:0030148">
    <property type="term" value="P:sphingolipid biosynthetic process"/>
    <property type="evidence" value="ECO:0007669"/>
    <property type="project" value="TreeGrafter"/>
</dbReference>
<keyword evidence="6 10" id="KW-1133">Transmembrane helix</keyword>
<dbReference type="eggNOG" id="KOG3071">
    <property type="taxonomic scope" value="Eukaryota"/>
</dbReference>
<accession>T1KD09</accession>
<evidence type="ECO:0000256" key="2">
    <source>
        <dbReference type="ARBA" id="ARBA00022516"/>
    </source>
</evidence>
<dbReference type="GO" id="GO:0042761">
    <property type="term" value="P:very long-chain fatty acid biosynthetic process"/>
    <property type="evidence" value="ECO:0007669"/>
    <property type="project" value="TreeGrafter"/>
</dbReference>
<evidence type="ECO:0000256" key="9">
    <source>
        <dbReference type="ARBA" id="ARBA00023160"/>
    </source>
</evidence>
<dbReference type="PANTHER" id="PTHR11157">
    <property type="entry name" value="FATTY ACID ACYL TRANSFERASE-RELATED"/>
    <property type="match status" value="1"/>
</dbReference>
<protein>
    <recommendedName>
        <fullName evidence="10">Elongation of very long chain fatty acids protein</fullName>
        <ecNumber evidence="10">2.3.1.199</ecNumber>
    </recommendedName>
    <alternativeName>
        <fullName evidence="10">Very-long-chain 3-oxoacyl-CoA synthase</fullName>
    </alternativeName>
</protein>
<reference evidence="12" key="2">
    <citation type="submission" date="2015-06" db="UniProtKB">
        <authorList>
            <consortium name="EnsemblMetazoa"/>
        </authorList>
    </citation>
    <scope>IDENTIFICATION</scope>
</reference>
<dbReference type="InterPro" id="IPR002076">
    <property type="entry name" value="ELO_fam"/>
</dbReference>
<feature type="transmembrane region" description="Helical" evidence="10">
    <location>
        <begin position="185"/>
        <end position="204"/>
    </location>
</feature>
<evidence type="ECO:0000313" key="12">
    <source>
        <dbReference type="EnsemblMetazoa" id="tetur09g01270.1"/>
    </source>
</evidence>
<keyword evidence="8 10" id="KW-0472">Membrane</keyword>
<dbReference type="GO" id="GO:0034625">
    <property type="term" value="P:fatty acid elongation, monounsaturated fatty acid"/>
    <property type="evidence" value="ECO:0007669"/>
    <property type="project" value="TreeGrafter"/>
</dbReference>
<feature type="region of interest" description="Disordered" evidence="11">
    <location>
        <begin position="238"/>
        <end position="265"/>
    </location>
</feature>
<evidence type="ECO:0000256" key="3">
    <source>
        <dbReference type="ARBA" id="ARBA00022679"/>
    </source>
</evidence>
<comment type="subcellular location">
    <subcellularLocation>
        <location evidence="1">Membrane</location>
        <topology evidence="1">Multi-pass membrane protein</topology>
    </subcellularLocation>
</comment>
<dbReference type="Proteomes" id="UP000015104">
    <property type="component" value="Unassembled WGS sequence"/>
</dbReference>
<keyword evidence="5 10" id="KW-0276">Fatty acid metabolism</keyword>
<dbReference type="GO" id="GO:0019367">
    <property type="term" value="P:fatty acid elongation, saturated fatty acid"/>
    <property type="evidence" value="ECO:0007669"/>
    <property type="project" value="TreeGrafter"/>
</dbReference>
<keyword evidence="4 10" id="KW-0812">Transmembrane</keyword>
<proteinExistence type="inferred from homology"/>
<evidence type="ECO:0000256" key="8">
    <source>
        <dbReference type="ARBA" id="ARBA00023136"/>
    </source>
</evidence>
<keyword evidence="9 10" id="KW-0275">Fatty acid biosynthesis</keyword>
<dbReference type="HOGENOM" id="CLU_048483_0_0_1"/>
<dbReference type="Pfam" id="PF01151">
    <property type="entry name" value="ELO"/>
    <property type="match status" value="1"/>
</dbReference>
<comment type="catalytic activity">
    <reaction evidence="10">
        <text>a very-long-chain acyl-CoA + malonyl-CoA + H(+) = a very-long-chain 3-oxoacyl-CoA + CO2 + CoA</text>
        <dbReference type="Rhea" id="RHEA:32727"/>
        <dbReference type="ChEBI" id="CHEBI:15378"/>
        <dbReference type="ChEBI" id="CHEBI:16526"/>
        <dbReference type="ChEBI" id="CHEBI:57287"/>
        <dbReference type="ChEBI" id="CHEBI:57384"/>
        <dbReference type="ChEBI" id="CHEBI:90725"/>
        <dbReference type="ChEBI" id="CHEBI:90736"/>
        <dbReference type="EC" id="2.3.1.199"/>
    </reaction>
</comment>
<keyword evidence="2 10" id="KW-0444">Lipid biosynthesis</keyword>
<evidence type="ECO:0000256" key="11">
    <source>
        <dbReference type="SAM" id="MobiDB-lite"/>
    </source>
</evidence>
<dbReference type="PANTHER" id="PTHR11157:SF116">
    <property type="entry name" value="ELONGATION OF VERY LONG CHAIN FATTY ACIDS PROTEIN-RELATED"/>
    <property type="match status" value="1"/>
</dbReference>
<evidence type="ECO:0000313" key="13">
    <source>
        <dbReference type="Proteomes" id="UP000015104"/>
    </source>
</evidence>
<feature type="transmembrane region" description="Helical" evidence="10">
    <location>
        <begin position="42"/>
        <end position="62"/>
    </location>
</feature>
<sequence length="265" mass="30211">MPLMNGGPWTVLAITAVYIIFVKYLGPAIMSKRAPYDLRSTIFWYNIALVILNGLFFIYSAMFTRFGIRTWQCNPIDPSQWDNEMKLKLSVAWIFVMSKFVDLLDTIFFVFRKKYNQVSALHVIHHSLVPINCWMGFKYVPSESAAFMPFLNSFVHMVMYTYYALSTLGPKVTPYLWWKKYLTQLQIIQIALVSIHCVYIAFLPSCKVPKFVFLIALPQALLVLAMFCSFFINSYLKPSPPSKSSISSSSTTTASSPSTAKAKSS</sequence>
<keyword evidence="3 10" id="KW-0808">Transferase</keyword>